<evidence type="ECO:0000313" key="3">
    <source>
        <dbReference type="Proteomes" id="UP000533637"/>
    </source>
</evidence>
<dbReference type="InterPro" id="IPR011335">
    <property type="entry name" value="Restrct_endonuc-II-like"/>
</dbReference>
<name>A0ABR6KT16_9BACT</name>
<dbReference type="InterPro" id="IPR015109">
    <property type="entry name" value="Restrct_endonuc_II_EcoRII_C"/>
</dbReference>
<dbReference type="RefSeq" id="WP_183671817.1">
    <property type="nucleotide sequence ID" value="NZ_BMPB01000011.1"/>
</dbReference>
<accession>A0ABR6KT16</accession>
<dbReference type="EMBL" id="JACHOC010000008">
    <property type="protein sequence ID" value="MBB4623969.1"/>
    <property type="molecule type" value="Genomic_DNA"/>
</dbReference>
<feature type="domain" description="Restriction endonuclease type II EcoRII C-terminal" evidence="1">
    <location>
        <begin position="10"/>
        <end position="92"/>
    </location>
</feature>
<keyword evidence="3" id="KW-1185">Reference proteome</keyword>
<evidence type="ECO:0000259" key="1">
    <source>
        <dbReference type="Pfam" id="PF09019"/>
    </source>
</evidence>
<dbReference type="Gene3D" id="3.40.91.80">
    <property type="match status" value="1"/>
</dbReference>
<gene>
    <name evidence="2" type="ORF">GGQ57_003893</name>
</gene>
<dbReference type="InterPro" id="IPR038365">
    <property type="entry name" value="EcoRII_C_sf"/>
</dbReference>
<comment type="caution">
    <text evidence="2">The sequence shown here is derived from an EMBL/GenBank/DDBJ whole genome shotgun (WGS) entry which is preliminary data.</text>
</comment>
<sequence>MSINPLLKITKKPDFIFPGSKEYHNLLFSNDKLILLGAKTTYKDKWRQIINEADRIPIKTLQQGISRNQLAEMKKSKVTLVVPQPYLKSFDKQ</sequence>
<reference evidence="2 3" key="1">
    <citation type="submission" date="2020-08" db="EMBL/GenBank/DDBJ databases">
        <title>Genomic Encyclopedia of Type Strains, Phase IV (KMG-IV): sequencing the most valuable type-strain genomes for metagenomic binning, comparative biology and taxonomic classification.</title>
        <authorList>
            <person name="Goeker M."/>
        </authorList>
    </citation>
    <scope>NUCLEOTIDE SEQUENCE [LARGE SCALE GENOMIC DNA]</scope>
    <source>
        <strain evidence="2 3">DSM 102983</strain>
    </source>
</reference>
<proteinExistence type="predicted"/>
<organism evidence="2 3">
    <name type="scientific">Parabacteroides faecis</name>
    <dbReference type="NCBI Taxonomy" id="1217282"/>
    <lineage>
        <taxon>Bacteria</taxon>
        <taxon>Pseudomonadati</taxon>
        <taxon>Bacteroidota</taxon>
        <taxon>Bacteroidia</taxon>
        <taxon>Bacteroidales</taxon>
        <taxon>Tannerellaceae</taxon>
        <taxon>Parabacteroides</taxon>
    </lineage>
</organism>
<protein>
    <recommendedName>
        <fullName evidence="1">Restriction endonuclease type II EcoRII C-terminal domain-containing protein</fullName>
    </recommendedName>
</protein>
<evidence type="ECO:0000313" key="2">
    <source>
        <dbReference type="EMBL" id="MBB4623969.1"/>
    </source>
</evidence>
<dbReference type="SUPFAM" id="SSF52980">
    <property type="entry name" value="Restriction endonuclease-like"/>
    <property type="match status" value="1"/>
</dbReference>
<dbReference type="Pfam" id="PF09019">
    <property type="entry name" value="EcoRII-C"/>
    <property type="match status" value="1"/>
</dbReference>
<dbReference type="Proteomes" id="UP000533637">
    <property type="component" value="Unassembled WGS sequence"/>
</dbReference>